<proteinExistence type="evidence at transcript level"/>
<feature type="transmembrane region" description="Helical" evidence="1">
    <location>
        <begin position="74"/>
        <end position="97"/>
    </location>
</feature>
<feature type="transmembrane region" description="Helical" evidence="1">
    <location>
        <begin position="103"/>
        <end position="124"/>
    </location>
</feature>
<dbReference type="AlphaFoldDB" id="A9P925"/>
<keyword evidence="1" id="KW-1133">Transmembrane helix</keyword>
<accession>A9P925</accession>
<keyword evidence="1" id="KW-0812">Transmembrane</keyword>
<name>A9P925_POPTR</name>
<organism evidence="2">
    <name type="scientific">Populus trichocarpa</name>
    <name type="common">Western balsam poplar</name>
    <name type="synonym">Populus balsamifera subsp. trichocarpa</name>
    <dbReference type="NCBI Taxonomy" id="3694"/>
    <lineage>
        <taxon>Eukaryota</taxon>
        <taxon>Viridiplantae</taxon>
        <taxon>Streptophyta</taxon>
        <taxon>Embryophyta</taxon>
        <taxon>Tracheophyta</taxon>
        <taxon>Spermatophyta</taxon>
        <taxon>Magnoliopsida</taxon>
        <taxon>eudicotyledons</taxon>
        <taxon>Gunneridae</taxon>
        <taxon>Pentapetalae</taxon>
        <taxon>rosids</taxon>
        <taxon>fabids</taxon>
        <taxon>Malpighiales</taxon>
        <taxon>Salicaceae</taxon>
        <taxon>Saliceae</taxon>
        <taxon>Populus</taxon>
    </lineage>
</organism>
<feature type="transmembrane region" description="Helical" evidence="1">
    <location>
        <begin position="29"/>
        <end position="62"/>
    </location>
</feature>
<evidence type="ECO:0000256" key="1">
    <source>
        <dbReference type="SAM" id="Phobius"/>
    </source>
</evidence>
<dbReference type="EMBL" id="EF144648">
    <property type="protein sequence ID" value="ABK92878.1"/>
    <property type="molecule type" value="mRNA"/>
</dbReference>
<reference evidence="2" key="1">
    <citation type="journal article" date="2008" name="BMC Genomics">
        <title>Analysis of 4,664 high-quality sequence-finished poplar full-length cDNA clones and their utility for the discovery of genes responding to insect feeding.</title>
        <authorList>
            <person name="Ralph S.G."/>
            <person name="Chun H.J."/>
            <person name="Cooper D."/>
            <person name="Kirkpatrick R."/>
            <person name="Kolosova N."/>
            <person name="Gunter L."/>
            <person name="Tuskan G.A."/>
            <person name="Douglas C.J."/>
            <person name="Holt R.A."/>
            <person name="Jones S.J."/>
            <person name="Marra M.A."/>
            <person name="Bohlmann J."/>
        </authorList>
    </citation>
    <scope>NUCLEOTIDE SEQUENCE</scope>
    <source>
        <tissue evidence="2">Phloem and cambium</tissue>
    </source>
</reference>
<protein>
    <submittedName>
        <fullName evidence="2">Uncharacterized protein</fullName>
    </submittedName>
</protein>
<sequence length="137" mass="15141">MAYLFSGDGGDSDSAVVPLVCLQPFPLLLFASVPVCFILSAALVMMMKVPAFCYWFGCLFCAGMSAEMKAMAMTILYVCCISFLSFSLCIISLLWVFCSVFSAFFLCFFWVLLIVRDCLVFVWGAKIQSETCSLDSP</sequence>
<keyword evidence="1" id="KW-0472">Membrane</keyword>
<evidence type="ECO:0000313" key="2">
    <source>
        <dbReference type="EMBL" id="ABK92878.1"/>
    </source>
</evidence>